<dbReference type="Pfam" id="PF08541">
    <property type="entry name" value="ACP_syn_III_C"/>
    <property type="match status" value="1"/>
</dbReference>
<keyword evidence="3" id="KW-0472">Membrane</keyword>
<keyword evidence="3" id="KW-1133">Transmembrane helix</keyword>
<dbReference type="InterPro" id="IPR016039">
    <property type="entry name" value="Thiolase-like"/>
</dbReference>
<keyword evidence="2" id="KW-0012">Acyltransferase</keyword>
<dbReference type="Proteomes" id="UP000197003">
    <property type="component" value="Chromosome"/>
</dbReference>
<dbReference type="OrthoDB" id="9815506at2"/>
<dbReference type="GO" id="GO:0044550">
    <property type="term" value="P:secondary metabolite biosynthetic process"/>
    <property type="evidence" value="ECO:0007669"/>
    <property type="project" value="TreeGrafter"/>
</dbReference>
<dbReference type="Pfam" id="PF08545">
    <property type="entry name" value="ACP_syn_III"/>
    <property type="match status" value="1"/>
</dbReference>
<evidence type="ECO:0000256" key="3">
    <source>
        <dbReference type="SAM" id="Phobius"/>
    </source>
</evidence>
<dbReference type="InterPro" id="IPR013747">
    <property type="entry name" value="ACP_syn_III_C"/>
</dbReference>
<dbReference type="Gene3D" id="3.40.47.10">
    <property type="match status" value="1"/>
</dbReference>
<keyword evidence="1" id="KW-0808">Transferase</keyword>
<sequence>MMTTTRKATIAGTGMYAPERVITNQYFNDLYKKDIGTFLAENRNIKERRWMNEDQRTSDLILPAAEQAMKAAGITAKDLDLIIVSTDTPDYLSPSTASVVAYRLGAVNAGTYDINTACAGFVVGCDIASKYIFADSKYKNVLVVGAYAMSKYLNFDDYKIASLFADGAGAVILQPSKDNTGFIDSQMYTDGQYHDYMGIYAGGTAQPVTHQVVENKGHLLAFPKRIPPETNGIHWPRLTNILLDRIQKKPSDIKHFFITQFNVQSIYETLDKLELPRDRAHYVMDRYGYTGSASIGMAVADAANQKKMKKGDLVFMLGSGGGMSMAALALEWGYDT</sequence>
<accession>A0A1Z3NCC4</accession>
<dbReference type="EMBL" id="CP020946">
    <property type="protein sequence ID" value="ASD65129.1"/>
    <property type="molecule type" value="Genomic_DNA"/>
</dbReference>
<dbReference type="RefSeq" id="WP_088566533.1">
    <property type="nucleotide sequence ID" value="NZ_CP020946.1"/>
</dbReference>
<feature type="domain" description="Beta-ketoacyl-[acyl-carrier-protein] synthase III C-terminal" evidence="4">
    <location>
        <begin position="243"/>
        <end position="332"/>
    </location>
</feature>
<reference evidence="6 7" key="1">
    <citation type="submission" date="2017-04" db="EMBL/GenBank/DDBJ databases">
        <title>Whole genome sequence of Bdellovibrio bacteriovorus strain SSB218315.</title>
        <authorList>
            <person name="Oyedara O."/>
            <person name="Rodriguez-Perez M.A."/>
        </authorList>
    </citation>
    <scope>NUCLEOTIDE SEQUENCE [LARGE SCALE GENOMIC DNA]</scope>
    <source>
        <strain evidence="6 7">SSB218315</strain>
    </source>
</reference>
<evidence type="ECO:0000256" key="2">
    <source>
        <dbReference type="ARBA" id="ARBA00023315"/>
    </source>
</evidence>
<dbReference type="PANTHER" id="PTHR34069">
    <property type="entry name" value="3-OXOACYL-[ACYL-CARRIER-PROTEIN] SYNTHASE 3"/>
    <property type="match status" value="1"/>
</dbReference>
<keyword evidence="3" id="KW-0812">Transmembrane</keyword>
<gene>
    <name evidence="6" type="ORF">B9G79_16920</name>
</gene>
<evidence type="ECO:0000256" key="1">
    <source>
        <dbReference type="ARBA" id="ARBA00022679"/>
    </source>
</evidence>
<evidence type="ECO:0000259" key="5">
    <source>
        <dbReference type="Pfam" id="PF08545"/>
    </source>
</evidence>
<feature type="transmembrane region" description="Helical" evidence="3">
    <location>
        <begin position="313"/>
        <end position="334"/>
    </location>
</feature>
<dbReference type="GO" id="GO:0006633">
    <property type="term" value="P:fatty acid biosynthetic process"/>
    <property type="evidence" value="ECO:0007669"/>
    <property type="project" value="InterPro"/>
</dbReference>
<protein>
    <submittedName>
        <fullName evidence="6">3-ketoacyl-ACP synthase</fullName>
    </submittedName>
</protein>
<dbReference type="AlphaFoldDB" id="A0A1Z3NCC4"/>
<evidence type="ECO:0000313" key="7">
    <source>
        <dbReference type="Proteomes" id="UP000197003"/>
    </source>
</evidence>
<feature type="domain" description="Beta-ketoacyl-[acyl-carrier-protein] synthase III N-terminal" evidence="5">
    <location>
        <begin position="112"/>
        <end position="191"/>
    </location>
</feature>
<dbReference type="SUPFAM" id="SSF53901">
    <property type="entry name" value="Thiolase-like"/>
    <property type="match status" value="1"/>
</dbReference>
<dbReference type="GO" id="GO:0004315">
    <property type="term" value="F:3-oxoacyl-[acyl-carrier-protein] synthase activity"/>
    <property type="evidence" value="ECO:0007669"/>
    <property type="project" value="InterPro"/>
</dbReference>
<dbReference type="InterPro" id="IPR013751">
    <property type="entry name" value="ACP_syn_III_N"/>
</dbReference>
<evidence type="ECO:0000259" key="4">
    <source>
        <dbReference type="Pfam" id="PF08541"/>
    </source>
</evidence>
<proteinExistence type="predicted"/>
<dbReference type="PANTHER" id="PTHR34069:SF2">
    <property type="entry name" value="BETA-KETOACYL-[ACYL-CARRIER-PROTEIN] SYNTHASE III"/>
    <property type="match status" value="1"/>
</dbReference>
<evidence type="ECO:0000313" key="6">
    <source>
        <dbReference type="EMBL" id="ASD65129.1"/>
    </source>
</evidence>
<name>A0A1Z3NCC4_BDEBC</name>
<organism evidence="6 7">
    <name type="scientific">Bdellovibrio bacteriovorus</name>
    <dbReference type="NCBI Taxonomy" id="959"/>
    <lineage>
        <taxon>Bacteria</taxon>
        <taxon>Pseudomonadati</taxon>
        <taxon>Bdellovibrionota</taxon>
        <taxon>Bdellovibrionia</taxon>
        <taxon>Bdellovibrionales</taxon>
        <taxon>Pseudobdellovibrionaceae</taxon>
        <taxon>Bdellovibrio</taxon>
    </lineage>
</organism>
<dbReference type="CDD" id="cd00830">
    <property type="entry name" value="KAS_III"/>
    <property type="match status" value="1"/>
</dbReference>